<proteinExistence type="predicted"/>
<protein>
    <submittedName>
        <fullName evidence="2">Uncharacterized protein</fullName>
    </submittedName>
</protein>
<evidence type="ECO:0000313" key="2">
    <source>
        <dbReference type="EMBL" id="CAA9556445.1"/>
    </source>
</evidence>
<reference evidence="2" key="1">
    <citation type="submission" date="2020-02" db="EMBL/GenBank/DDBJ databases">
        <authorList>
            <person name="Meier V. D."/>
        </authorList>
    </citation>
    <scope>NUCLEOTIDE SEQUENCE</scope>
    <source>
        <strain evidence="2">AVDCRST_MAG59</strain>
    </source>
</reference>
<feature type="compositionally biased region" description="Basic and acidic residues" evidence="1">
    <location>
        <begin position="14"/>
        <end position="31"/>
    </location>
</feature>
<name>A0A6J4UPV2_9BACT</name>
<accession>A0A6J4UPV2</accession>
<dbReference type="AlphaFoldDB" id="A0A6J4UPV2"/>
<organism evidence="2">
    <name type="scientific">uncultured Thermomicrobiales bacterium</name>
    <dbReference type="NCBI Taxonomy" id="1645740"/>
    <lineage>
        <taxon>Bacteria</taxon>
        <taxon>Pseudomonadati</taxon>
        <taxon>Thermomicrobiota</taxon>
        <taxon>Thermomicrobia</taxon>
        <taxon>Thermomicrobiales</taxon>
        <taxon>environmental samples</taxon>
    </lineage>
</organism>
<evidence type="ECO:0000256" key="1">
    <source>
        <dbReference type="SAM" id="MobiDB-lite"/>
    </source>
</evidence>
<feature type="region of interest" description="Disordered" evidence="1">
    <location>
        <begin position="1"/>
        <end position="42"/>
    </location>
</feature>
<feature type="non-terminal residue" evidence="2">
    <location>
        <position position="42"/>
    </location>
</feature>
<dbReference type="EMBL" id="CADCWF010000139">
    <property type="protein sequence ID" value="CAA9556445.1"/>
    <property type="molecule type" value="Genomic_DNA"/>
</dbReference>
<gene>
    <name evidence="2" type="ORF">AVDCRST_MAG59-2202</name>
</gene>
<feature type="non-terminal residue" evidence="2">
    <location>
        <position position="1"/>
    </location>
</feature>
<sequence length="42" mass="4600">CSSRSLGATVARTSGDERHPTGCPRPSDDRRRSRCGRNAAWL</sequence>